<dbReference type="GO" id="GO:0050660">
    <property type="term" value="F:flavin adenine dinucleotide binding"/>
    <property type="evidence" value="ECO:0007669"/>
    <property type="project" value="UniProtKB-UniRule"/>
</dbReference>
<protein>
    <recommendedName>
        <fullName evidence="4 11">tRNA uridine 5-carboxymethylaminomethyl modification enzyme MnmG</fullName>
    </recommendedName>
    <alternativeName>
        <fullName evidence="10 11">Glucose-inhibited division protein A</fullName>
    </alternativeName>
</protein>
<comment type="cofactor">
    <cofactor evidence="1 11">
        <name>FAD</name>
        <dbReference type="ChEBI" id="CHEBI:57692"/>
    </cofactor>
</comment>
<comment type="subcellular location">
    <subcellularLocation>
        <location evidence="11">Cytoplasm</location>
    </subcellularLocation>
</comment>
<proteinExistence type="inferred from homology"/>
<dbReference type="KEGG" id="aoh:AOV_03560"/>
<dbReference type="PANTHER" id="PTHR11806:SF0">
    <property type="entry name" value="PROTEIN MTO1 HOMOLOG, MITOCHONDRIAL"/>
    <property type="match status" value="1"/>
</dbReference>
<dbReference type="InterPro" id="IPR026904">
    <property type="entry name" value="MnmG_C"/>
</dbReference>
<name>A0A2Z2L8I7_9RICK</name>
<dbReference type="InterPro" id="IPR047001">
    <property type="entry name" value="MnmG_C_subdom"/>
</dbReference>
<dbReference type="GO" id="GO:0002098">
    <property type="term" value="P:tRNA wobble uridine modification"/>
    <property type="evidence" value="ECO:0007669"/>
    <property type="project" value="InterPro"/>
</dbReference>
<organism evidence="13 14">
    <name type="scientific">Anaplasma ovis str. Haibei</name>
    <dbReference type="NCBI Taxonomy" id="1248439"/>
    <lineage>
        <taxon>Bacteria</taxon>
        <taxon>Pseudomonadati</taxon>
        <taxon>Pseudomonadota</taxon>
        <taxon>Alphaproteobacteria</taxon>
        <taxon>Rickettsiales</taxon>
        <taxon>Anaplasmataceae</taxon>
        <taxon>Anaplasma</taxon>
    </lineage>
</organism>
<dbReference type="Proteomes" id="UP000259762">
    <property type="component" value="Chromosome"/>
</dbReference>
<evidence type="ECO:0000256" key="3">
    <source>
        <dbReference type="ARBA" id="ARBA00007653"/>
    </source>
</evidence>
<dbReference type="Gene3D" id="1.10.150.570">
    <property type="entry name" value="GidA associated domain, C-terminal subdomain"/>
    <property type="match status" value="1"/>
</dbReference>
<dbReference type="Gene3D" id="3.50.50.60">
    <property type="entry name" value="FAD/NAD(P)-binding domain"/>
    <property type="match status" value="2"/>
</dbReference>
<evidence type="ECO:0000256" key="10">
    <source>
        <dbReference type="ARBA" id="ARBA00031800"/>
    </source>
</evidence>
<keyword evidence="8 11" id="KW-0520">NAD</keyword>
<comment type="function">
    <text evidence="2 11">NAD-binding protein involved in the addition of a carboxymethylaminomethyl (cmnm) group at the wobble position (U34) of certain tRNAs, forming tRNA-cmnm(5)s(2)U34.</text>
</comment>
<dbReference type="InterPro" id="IPR036188">
    <property type="entry name" value="FAD/NAD-bd_sf"/>
</dbReference>
<keyword evidence="6 11" id="KW-0819">tRNA processing</keyword>
<evidence type="ECO:0000256" key="7">
    <source>
        <dbReference type="ARBA" id="ARBA00022827"/>
    </source>
</evidence>
<sequence>MFDIIWSVVVLSYDVVVVGGGHAGCEAAAAAARIGAKALLITHKISSIGEMSCNPAIGGVAKGVVVREVDALDGLMGQAIDKASIHSTMLNRSKGPAVWGPRAQADRDAYKMAMQDIVLGYRNLEVLEASVIDFSTDDEAGTPCVASVTLSCGKVLRTRRLVLATGTFLGGMIHVGKDKGIPAGRMGDKPSTRLAKALCAHGFALGRLKTGTPPRVDKDSIDWSATVEQKGDSLPTPFSFLSDAMVLPQVSCYITHTNTKTHEIIRNNLHLAASCVSLVDVSAPRYCPSIEEKVRRFPEHKSHQVFLEPEGLDSNSVYPNGVSTSCPIDVQLEMLRSIRGLENVMMLRHGYTVEYNFVDPRELHHTLETKKIKGLYFAGQINGTTGYEEAAGQGIVAGTNAALSLSQNNPPLVLNRSDAYIGVMIDDLVTLGTSEPYRLFTSRAEYRLRLRSDNADMRLTAMGYDVGLVSERRFGVLCNKKQEMDRLVDELNSAIATPHMLSKHDIFISQNGEKKTAFELLGHPSINMDILVQLWPSLNSFSKAALAAVGIEGKYAPYLQRQEADIKSFLEEENASIPADIRYSEVHGLSKEAQEKLQRVQPFSIGAARRIPGITPAAIANIIIHLRCRSRASHQDG</sequence>
<gene>
    <name evidence="11 13" type="primary">gidA</name>
    <name evidence="11" type="synonym">mnmG</name>
    <name evidence="13" type="ORF">AOV_03560</name>
</gene>
<dbReference type="InterPro" id="IPR002218">
    <property type="entry name" value="MnmG-rel"/>
</dbReference>
<dbReference type="EMBL" id="CP015994">
    <property type="protein sequence ID" value="ASI47877.1"/>
    <property type="molecule type" value="Genomic_DNA"/>
</dbReference>
<feature type="binding site" evidence="11">
    <location>
        <begin position="19"/>
        <end position="24"/>
    </location>
    <ligand>
        <name>FAD</name>
        <dbReference type="ChEBI" id="CHEBI:57692"/>
    </ligand>
</feature>
<evidence type="ECO:0000313" key="14">
    <source>
        <dbReference type="Proteomes" id="UP000259762"/>
    </source>
</evidence>
<reference evidence="13 14" key="2">
    <citation type="journal article" date="2019" name="BMC Genomics">
        <title>The Anaplasma ovis genome reveals a high proportion of pseudogenes.</title>
        <authorList>
            <person name="Liu Z."/>
            <person name="Peasley A.M."/>
            <person name="Yang J."/>
            <person name="Li Y."/>
            <person name="Guan G."/>
            <person name="Luo J."/>
            <person name="Yin H."/>
            <person name="Brayton K.A."/>
        </authorList>
    </citation>
    <scope>NUCLEOTIDE SEQUENCE [LARGE SCALE GENOMIC DNA]</scope>
    <source>
        <strain evidence="13 14">Haibei</strain>
    </source>
</reference>
<dbReference type="InterPro" id="IPR020595">
    <property type="entry name" value="MnmG-rel_CS"/>
</dbReference>
<dbReference type="SMART" id="SM01228">
    <property type="entry name" value="GIDA_assoc_3"/>
    <property type="match status" value="1"/>
</dbReference>
<dbReference type="RefSeq" id="WP_075139169.1">
    <property type="nucleotide sequence ID" value="NZ_CP015994.1"/>
</dbReference>
<feature type="binding site" evidence="11">
    <location>
        <begin position="283"/>
        <end position="297"/>
    </location>
    <ligand>
        <name>NAD(+)</name>
        <dbReference type="ChEBI" id="CHEBI:57540"/>
    </ligand>
</feature>
<dbReference type="Pfam" id="PF21680">
    <property type="entry name" value="GIDA_C_1st"/>
    <property type="match status" value="1"/>
</dbReference>
<evidence type="ECO:0000256" key="2">
    <source>
        <dbReference type="ARBA" id="ARBA00003717"/>
    </source>
</evidence>
<evidence type="ECO:0000256" key="4">
    <source>
        <dbReference type="ARBA" id="ARBA00020461"/>
    </source>
</evidence>
<dbReference type="NCBIfam" id="TIGR00136">
    <property type="entry name" value="mnmG_gidA"/>
    <property type="match status" value="1"/>
</dbReference>
<evidence type="ECO:0000256" key="6">
    <source>
        <dbReference type="ARBA" id="ARBA00022694"/>
    </source>
</evidence>
<evidence type="ECO:0000256" key="8">
    <source>
        <dbReference type="ARBA" id="ARBA00023027"/>
    </source>
</evidence>
<dbReference type="FunFam" id="1.10.150.570:FF:000001">
    <property type="entry name" value="tRNA uridine 5-carboxymethylaminomethyl modification enzyme MnmG"/>
    <property type="match status" value="1"/>
</dbReference>
<feature type="binding site" evidence="11">
    <location>
        <position position="380"/>
    </location>
    <ligand>
        <name>FAD</name>
        <dbReference type="ChEBI" id="CHEBI:57692"/>
    </ligand>
</feature>
<evidence type="ECO:0000256" key="11">
    <source>
        <dbReference type="HAMAP-Rule" id="MF_00129"/>
    </source>
</evidence>
<keyword evidence="7 11" id="KW-0274">FAD</keyword>
<keyword evidence="5 11" id="KW-0285">Flavoprotein</keyword>
<dbReference type="GO" id="GO:0005829">
    <property type="term" value="C:cytosol"/>
    <property type="evidence" value="ECO:0007669"/>
    <property type="project" value="TreeGrafter"/>
</dbReference>
<evidence type="ECO:0000256" key="1">
    <source>
        <dbReference type="ARBA" id="ARBA00001974"/>
    </source>
</evidence>
<dbReference type="InterPro" id="IPR044920">
    <property type="entry name" value="MnmG_C_subdom_sf"/>
</dbReference>
<dbReference type="Gene3D" id="1.10.10.1800">
    <property type="entry name" value="tRNA uridine 5-carboxymethylaminomethyl modification enzyme MnmG/GidA"/>
    <property type="match status" value="1"/>
</dbReference>
<dbReference type="GO" id="GO:0030488">
    <property type="term" value="P:tRNA methylation"/>
    <property type="evidence" value="ECO:0007669"/>
    <property type="project" value="TreeGrafter"/>
</dbReference>
<dbReference type="AlphaFoldDB" id="A0A2Z2L8I7"/>
<dbReference type="PANTHER" id="PTHR11806">
    <property type="entry name" value="GLUCOSE INHIBITED DIVISION PROTEIN A"/>
    <property type="match status" value="1"/>
</dbReference>
<dbReference type="InterPro" id="IPR049312">
    <property type="entry name" value="GIDA_C_N"/>
</dbReference>
<dbReference type="InterPro" id="IPR004416">
    <property type="entry name" value="MnmG"/>
</dbReference>
<dbReference type="InterPro" id="IPR040131">
    <property type="entry name" value="MnmG_N"/>
</dbReference>
<dbReference type="PRINTS" id="PR00411">
    <property type="entry name" value="PNDRDTASEI"/>
</dbReference>
<dbReference type="OrthoDB" id="9815560at2"/>
<keyword evidence="11" id="KW-0963">Cytoplasm</keyword>
<evidence type="ECO:0000256" key="9">
    <source>
        <dbReference type="ARBA" id="ARBA00025948"/>
    </source>
</evidence>
<comment type="similarity">
    <text evidence="3 11">Belongs to the MnmG family.</text>
</comment>
<accession>A0A2Z2L8I7</accession>
<dbReference type="Pfam" id="PF01134">
    <property type="entry name" value="GIDA"/>
    <property type="match status" value="1"/>
</dbReference>
<evidence type="ECO:0000256" key="5">
    <source>
        <dbReference type="ARBA" id="ARBA00022630"/>
    </source>
</evidence>
<dbReference type="Pfam" id="PF13932">
    <property type="entry name" value="SAM_GIDA_C"/>
    <property type="match status" value="1"/>
</dbReference>
<keyword evidence="14" id="KW-1185">Reference proteome</keyword>
<dbReference type="PROSITE" id="PS01280">
    <property type="entry name" value="GIDA_1"/>
    <property type="match status" value="1"/>
</dbReference>
<dbReference type="SUPFAM" id="SSF51905">
    <property type="entry name" value="FAD/NAD(P)-binding domain"/>
    <property type="match status" value="1"/>
</dbReference>
<reference evidence="14" key="1">
    <citation type="submission" date="2018-06" db="EMBL/GenBank/DDBJ databases">
        <title>The Anaplasma ovis genome reveals a high proportion of pseudogenes.</title>
        <authorList>
            <person name="Liu Z."/>
            <person name="Peasley A.M."/>
            <person name="Yang J."/>
            <person name="Li Y."/>
            <person name="Guan G."/>
            <person name="Luo J."/>
            <person name="Yin H."/>
            <person name="Brayton K.A."/>
        </authorList>
    </citation>
    <scope>NUCLEOTIDE SEQUENCE [LARGE SCALE GENOMIC DNA]</scope>
    <source>
        <strain evidence="14">Haibei</strain>
    </source>
</reference>
<feature type="binding site" evidence="11">
    <location>
        <position position="191"/>
    </location>
    <ligand>
        <name>FAD</name>
        <dbReference type="ChEBI" id="CHEBI:57692"/>
    </ligand>
</feature>
<dbReference type="FunFam" id="3.50.50.60:FF:000002">
    <property type="entry name" value="tRNA uridine 5-carboxymethylaminomethyl modification enzyme MnmG"/>
    <property type="match status" value="1"/>
</dbReference>
<dbReference type="PROSITE" id="PS01281">
    <property type="entry name" value="GIDA_2"/>
    <property type="match status" value="1"/>
</dbReference>
<comment type="subunit">
    <text evidence="9 11">Homodimer. Heterotetramer of two MnmE and two MnmG subunits.</text>
</comment>
<feature type="domain" description="tRNA uridine 5-carboxymethylaminomethyl modification enzyme C-terminal subdomain" evidence="12">
    <location>
        <begin position="553"/>
        <end position="624"/>
    </location>
</feature>
<evidence type="ECO:0000259" key="12">
    <source>
        <dbReference type="SMART" id="SM01228"/>
    </source>
</evidence>
<dbReference type="HAMAP" id="MF_00129">
    <property type="entry name" value="MnmG_GidA"/>
    <property type="match status" value="1"/>
</dbReference>
<evidence type="ECO:0000313" key="13">
    <source>
        <dbReference type="EMBL" id="ASI47877.1"/>
    </source>
</evidence>
<feature type="binding site" evidence="11">
    <location>
        <position position="131"/>
    </location>
    <ligand>
        <name>FAD</name>
        <dbReference type="ChEBI" id="CHEBI:57692"/>
    </ligand>
</feature>